<accession>A0A9W5XZV5</accession>
<evidence type="ECO:0000313" key="2">
    <source>
        <dbReference type="Proteomes" id="UP001057868"/>
    </source>
</evidence>
<sequence length="40" mass="4768">MSLAFNQKEQLLSILEEILVLDSQQVKWNKKLKSLDFIFE</sequence>
<dbReference type="EMBL" id="BQXY01000001">
    <property type="protein sequence ID" value="GKU24096.1"/>
    <property type="molecule type" value="Genomic_DNA"/>
</dbReference>
<name>A0A9W5XZV5_9CLOT</name>
<dbReference type="AlphaFoldDB" id="A0A9W5XZV5"/>
<gene>
    <name evidence="1" type="ORF">CFOLD11_09220</name>
</gene>
<comment type="caution">
    <text evidence="1">The sequence shown here is derived from an EMBL/GenBank/DDBJ whole genome shotgun (WGS) entry which is preliminary data.</text>
</comment>
<evidence type="ECO:0000313" key="1">
    <source>
        <dbReference type="EMBL" id="GKU24096.1"/>
    </source>
</evidence>
<dbReference type="Proteomes" id="UP001057868">
    <property type="component" value="Unassembled WGS sequence"/>
</dbReference>
<protein>
    <submittedName>
        <fullName evidence="1">Uncharacterized protein</fullName>
    </submittedName>
</protein>
<organism evidence="1 2">
    <name type="scientific">Clostridium folliculivorans</name>
    <dbReference type="NCBI Taxonomy" id="2886038"/>
    <lineage>
        <taxon>Bacteria</taxon>
        <taxon>Bacillati</taxon>
        <taxon>Bacillota</taxon>
        <taxon>Clostridia</taxon>
        <taxon>Eubacteriales</taxon>
        <taxon>Clostridiaceae</taxon>
        <taxon>Clostridium</taxon>
    </lineage>
</organism>
<proteinExistence type="predicted"/>
<keyword evidence="2" id="KW-1185">Reference proteome</keyword>
<dbReference type="RefSeq" id="WP_261851118.1">
    <property type="nucleotide sequence ID" value="NZ_BQXY01000001.1"/>
</dbReference>
<reference evidence="1" key="1">
    <citation type="journal article" date="2023" name="Int. J. Syst. Evol. Microbiol.">
        <title>&lt;i&gt;Clostridium folliculivorans&lt;/i&gt; sp. nov., isolated from soil samples of an organic paddy in Japan.</title>
        <authorList>
            <person name="Tazawa J."/>
            <person name="Kobayashi H."/>
            <person name="Tanizawa Y."/>
            <person name="Uchino A."/>
            <person name="Tanaka F."/>
            <person name="Urashima Y."/>
            <person name="Miura S."/>
            <person name="Sakamoto M."/>
            <person name="Ohkuma M."/>
            <person name="Tohno M."/>
        </authorList>
    </citation>
    <scope>NUCLEOTIDE SEQUENCE</scope>
    <source>
        <strain evidence="1">D1-1</strain>
    </source>
</reference>